<dbReference type="OrthoDB" id="9941209at2"/>
<reference evidence="2 3" key="1">
    <citation type="journal article" date="2015" name="Stand. Genomic Sci.">
        <title>Genomic Encyclopedia of Bacterial and Archaeal Type Strains, Phase III: the genomes of soil and plant-associated and newly described type strains.</title>
        <authorList>
            <person name="Whitman W.B."/>
            <person name="Woyke T."/>
            <person name="Klenk H.P."/>
            <person name="Zhou Y."/>
            <person name="Lilburn T.G."/>
            <person name="Beck B.J."/>
            <person name="De Vos P."/>
            <person name="Vandamme P."/>
            <person name="Eisen J.A."/>
            <person name="Garrity G."/>
            <person name="Hugenholtz P."/>
            <person name="Kyrpides N.C."/>
        </authorList>
    </citation>
    <scope>NUCLEOTIDE SEQUENCE [LARGE SCALE GENOMIC DNA]</scope>
    <source>
        <strain evidence="2 3">CGMCC 1.10136</strain>
    </source>
</reference>
<gene>
    <name evidence="2" type="ORF">IP93_01381</name>
    <name evidence="1" type="ORF">IP93_03007</name>
</gene>
<name>A0A562LV41_9GAMM</name>
<evidence type="ECO:0000313" key="2">
    <source>
        <dbReference type="EMBL" id="TWI11485.1"/>
    </source>
</evidence>
<protein>
    <submittedName>
        <fullName evidence="2">Uncharacterized protein</fullName>
    </submittedName>
</protein>
<accession>A0A562LV41</accession>
<organism evidence="2 3">
    <name type="scientific">Aerolutibacter ruishenii</name>
    <dbReference type="NCBI Taxonomy" id="686800"/>
    <lineage>
        <taxon>Bacteria</taxon>
        <taxon>Pseudomonadati</taxon>
        <taxon>Pseudomonadota</taxon>
        <taxon>Gammaproteobacteria</taxon>
        <taxon>Lysobacterales</taxon>
        <taxon>Lysobacteraceae</taxon>
        <taxon>Aerolutibacter</taxon>
    </lineage>
</organism>
<evidence type="ECO:0000313" key="1">
    <source>
        <dbReference type="EMBL" id="TWI06387.1"/>
    </source>
</evidence>
<keyword evidence="3" id="KW-1185">Reference proteome</keyword>
<proteinExistence type="predicted"/>
<evidence type="ECO:0000313" key="3">
    <source>
        <dbReference type="Proteomes" id="UP000316471"/>
    </source>
</evidence>
<dbReference type="Proteomes" id="UP000316471">
    <property type="component" value="Unassembled WGS sequence"/>
</dbReference>
<reference evidence="2" key="2">
    <citation type="submission" date="2019-07" db="EMBL/GenBank/DDBJ databases">
        <authorList>
            <person name="Whitman W."/>
            <person name="Huntemann M."/>
            <person name="Clum A."/>
            <person name="Pillay M."/>
            <person name="Palaniappan K."/>
            <person name="Varghese N."/>
            <person name="Mikhailova N."/>
            <person name="Stamatis D."/>
            <person name="Reddy T."/>
            <person name="Daum C."/>
            <person name="Shapiro N."/>
            <person name="Ivanova N."/>
            <person name="Kyrpides N."/>
            <person name="Woyke T."/>
        </authorList>
    </citation>
    <scope>NUCLEOTIDE SEQUENCE</scope>
    <source>
        <strain evidence="2">CGMCC 1.10136</strain>
    </source>
</reference>
<dbReference type="RefSeq" id="WP_144813698.1">
    <property type="nucleotide sequence ID" value="NZ_VLKP01000005.1"/>
</dbReference>
<dbReference type="EMBL" id="VLKP01000005">
    <property type="protein sequence ID" value="TWI11485.1"/>
    <property type="molecule type" value="Genomic_DNA"/>
</dbReference>
<sequence length="273" mass="31132">MLLFVDLDSTGEPGEAGREGASARLRTLLEGLGPYAELVEVVVSSPWARAHRLEDLWAAHGLDLPTQVVGNLWDDVPPLSLSRYEHIIYWLTRRHVWRLPSWLAVLPSEEEWPADQHRRLIQWSDSRDAAATSHALRAQLERYYWADLWWGDGPPPDAAARWRAHALMVAWSLPRRRWPHVLGHTTPEFEVRLDLLLKVHAGAQRYVRAGVWYPHWVHLPRAELGRRRPIELIEASGVQGIEQVLAYVWQPEPATVSLPQGVASAGLVRPSNY</sequence>
<dbReference type="EMBL" id="VLKP01000017">
    <property type="protein sequence ID" value="TWI06387.1"/>
    <property type="molecule type" value="Genomic_DNA"/>
</dbReference>
<dbReference type="AlphaFoldDB" id="A0A562LV41"/>
<comment type="caution">
    <text evidence="2">The sequence shown here is derived from an EMBL/GenBank/DDBJ whole genome shotgun (WGS) entry which is preliminary data.</text>
</comment>